<dbReference type="EMBL" id="JANJYI010000003">
    <property type="protein sequence ID" value="KAK2657404.1"/>
    <property type="molecule type" value="Genomic_DNA"/>
</dbReference>
<proteinExistence type="inferred from homology"/>
<organism evidence="5 6">
    <name type="scientific">Dipteronia dyeriana</name>
    <dbReference type="NCBI Taxonomy" id="168575"/>
    <lineage>
        <taxon>Eukaryota</taxon>
        <taxon>Viridiplantae</taxon>
        <taxon>Streptophyta</taxon>
        <taxon>Embryophyta</taxon>
        <taxon>Tracheophyta</taxon>
        <taxon>Spermatophyta</taxon>
        <taxon>Magnoliopsida</taxon>
        <taxon>eudicotyledons</taxon>
        <taxon>Gunneridae</taxon>
        <taxon>Pentapetalae</taxon>
        <taxon>rosids</taxon>
        <taxon>malvids</taxon>
        <taxon>Sapindales</taxon>
        <taxon>Sapindaceae</taxon>
        <taxon>Hippocastanoideae</taxon>
        <taxon>Acereae</taxon>
        <taxon>Dipteronia</taxon>
    </lineage>
</organism>
<evidence type="ECO:0000256" key="2">
    <source>
        <dbReference type="ARBA" id="ARBA00022821"/>
    </source>
</evidence>
<evidence type="ECO:0000313" key="5">
    <source>
        <dbReference type="EMBL" id="KAK2657404.1"/>
    </source>
</evidence>
<dbReference type="Pfam" id="PF00931">
    <property type="entry name" value="NB-ARC"/>
    <property type="match status" value="1"/>
</dbReference>
<evidence type="ECO:0000256" key="3">
    <source>
        <dbReference type="SAM" id="Coils"/>
    </source>
</evidence>
<dbReference type="GO" id="GO:0006952">
    <property type="term" value="P:defense response"/>
    <property type="evidence" value="ECO:0007669"/>
    <property type="project" value="UniProtKB-KW"/>
</dbReference>
<dbReference type="Pfam" id="PF05659">
    <property type="entry name" value="RPW8"/>
    <property type="match status" value="1"/>
</dbReference>
<dbReference type="Proteomes" id="UP001280121">
    <property type="component" value="Unassembled WGS sequence"/>
</dbReference>
<dbReference type="PRINTS" id="PR00364">
    <property type="entry name" value="DISEASERSIST"/>
</dbReference>
<dbReference type="PANTHER" id="PTHR36766">
    <property type="entry name" value="PLANT BROAD-SPECTRUM MILDEW RESISTANCE PROTEIN RPW8"/>
    <property type="match status" value="1"/>
</dbReference>
<dbReference type="PANTHER" id="PTHR36766:SF3">
    <property type="entry name" value="RPW8 DOMAIN-CONTAINING PROTEIN"/>
    <property type="match status" value="1"/>
</dbReference>
<comment type="caution">
    <text evidence="5">The sequence shown here is derived from an EMBL/GenBank/DDBJ whole genome shotgun (WGS) entry which is preliminary data.</text>
</comment>
<dbReference type="SUPFAM" id="SSF52540">
    <property type="entry name" value="P-loop containing nucleoside triphosphate hydrolases"/>
    <property type="match status" value="1"/>
</dbReference>
<keyword evidence="3" id="KW-0175">Coiled coil</keyword>
<dbReference type="InterPro" id="IPR027417">
    <property type="entry name" value="P-loop_NTPase"/>
</dbReference>
<accession>A0AAD9XDE0</accession>
<sequence length="304" mass="34206">MAGGLFEGAVLGAVFGELLKAVIDAKNKSQEYKSELEKLESTLESISLTDKLGALDIKERERDELNKKIDKGRELVLKCNEVKTRCWFKKVNYASKLMKLNNSFDRFIKVDMQTQLVRVCKKTSEEVNATLSILRRNEKGGGNRSEIDELCSVPETPEITPGLDDSLKELRKELVKDNGMQVIVVTAPGGYGKTTLVKKLCADDQVRDKFKENIFFVTVSKTPDVKFIIQRILQHMKKEVPTFQTEEAAINDLERLLKGIGQKSILLVLDDVWPESQSLAEFATSLGQKKVNNVALFFDVIDDS</sequence>
<keyword evidence="2" id="KW-0611">Plant defense</keyword>
<dbReference type="InterPro" id="IPR008808">
    <property type="entry name" value="Powdery_mildew-R_dom"/>
</dbReference>
<dbReference type="Gene3D" id="3.40.50.300">
    <property type="entry name" value="P-loop containing nucleotide triphosphate hydrolases"/>
    <property type="match status" value="1"/>
</dbReference>
<feature type="coiled-coil region" evidence="3">
    <location>
        <begin position="22"/>
        <end position="75"/>
    </location>
</feature>
<feature type="domain" description="RPW8" evidence="4">
    <location>
        <begin position="1"/>
        <end position="146"/>
    </location>
</feature>
<dbReference type="AlphaFoldDB" id="A0AAD9XDE0"/>
<protein>
    <recommendedName>
        <fullName evidence="4">RPW8 domain-containing protein</fullName>
    </recommendedName>
</protein>
<dbReference type="PROSITE" id="PS51153">
    <property type="entry name" value="RPW8"/>
    <property type="match status" value="1"/>
</dbReference>
<dbReference type="InterPro" id="IPR002182">
    <property type="entry name" value="NB-ARC"/>
</dbReference>
<dbReference type="GO" id="GO:0043531">
    <property type="term" value="F:ADP binding"/>
    <property type="evidence" value="ECO:0007669"/>
    <property type="project" value="InterPro"/>
</dbReference>
<evidence type="ECO:0000259" key="4">
    <source>
        <dbReference type="PROSITE" id="PS51153"/>
    </source>
</evidence>
<comment type="similarity">
    <text evidence="1">Belongs to the disease resistance NB-LRR family.</text>
</comment>
<evidence type="ECO:0000256" key="1">
    <source>
        <dbReference type="ARBA" id="ARBA00008894"/>
    </source>
</evidence>
<reference evidence="5" key="1">
    <citation type="journal article" date="2023" name="Plant J.">
        <title>Genome sequences and population genomics provide insights into the demographic history, inbreeding, and mutation load of two 'living fossil' tree species of Dipteronia.</title>
        <authorList>
            <person name="Feng Y."/>
            <person name="Comes H.P."/>
            <person name="Chen J."/>
            <person name="Zhu S."/>
            <person name="Lu R."/>
            <person name="Zhang X."/>
            <person name="Li P."/>
            <person name="Qiu J."/>
            <person name="Olsen K.M."/>
            <person name="Qiu Y."/>
        </authorList>
    </citation>
    <scope>NUCLEOTIDE SEQUENCE</scope>
    <source>
        <strain evidence="5">KIB01</strain>
    </source>
</reference>
<evidence type="ECO:0000313" key="6">
    <source>
        <dbReference type="Proteomes" id="UP001280121"/>
    </source>
</evidence>
<gene>
    <name evidence="5" type="ORF">Ddye_010456</name>
</gene>
<name>A0AAD9XDE0_9ROSI</name>
<keyword evidence="6" id="KW-1185">Reference proteome</keyword>